<keyword evidence="4" id="KW-1185">Reference proteome</keyword>
<dbReference type="Pfam" id="PF14905">
    <property type="entry name" value="OMP_b-brl_3"/>
    <property type="match status" value="1"/>
</dbReference>
<dbReference type="OrthoDB" id="1682379at2"/>
<protein>
    <recommendedName>
        <fullName evidence="2">Outer membrane protein beta-barrel domain-containing protein</fullName>
    </recommendedName>
</protein>
<feature type="chain" id="PRO_5029795075" description="Outer membrane protein beta-barrel domain-containing protein" evidence="1">
    <location>
        <begin position="25"/>
        <end position="911"/>
    </location>
</feature>
<keyword evidence="1" id="KW-0732">Signal</keyword>
<evidence type="ECO:0000259" key="2">
    <source>
        <dbReference type="Pfam" id="PF14905"/>
    </source>
</evidence>
<proteinExistence type="predicted"/>
<sequence>MKHSTLSLFLFLVVFATSITIAFAQDNSAVKGTIVSSEKEPLEYVSIAILQQKDSLYVASAITDVKGNFSIYNLPQDSLIVQINYIGHQVYFKNIVYKNQPIDLQTITLKEDTSMLDGVIITVTAPIQIKNDTITYNAKSFRTNPGDNIQELLKKLPGIELDADGKVLSQGEPVTRIFVDGKEFFGGDPSIVLKNVSADAISKVEVIDKKSDEAELTGIDDGNKEVVINFTLKKTKKNRGFGKMSGGVGLDSRYFSNLNYNQFSPKTQFSVIGKFNNINITGSNIQNFLENADGIDDDSGEDENSAKRTKSLNGFLTTAVTGIHVGHEFKKKESFNADYFFNYSDNDGLSNARRISFSNTNNFDYNSINRNSKTIDKHNLNFNYINKSNKSSSLTIKGTVTIDKTATNINRDESYRTDLGELATTNDQNFNNTFNRSFGNLKINYFKKLKKEGRSFKTGLNTRFISLEKDNEQNTINTRNIGNDNESTRDIFALRNEQFNTSIVDFNFKFTEPIAKYHYFNLESFINKRQVREDISQTREIETTAITQDTLAFKYITKELSSDTRFGYSFNTKKVVLFTALAMQHINWSYGVIDEDLIRRSQLYFNPIGFALYKPKRGIKYRFNYKKSVKIPKPEQSSTVVNDLNPNFIRQGNPSLEPEKLHKLSLVANINNYTSGINFFSKIQYLYATNAIIQRISIDEDFIRTRNYENQGNRKRFQTSLSFSKKVKGLGVRYTLKNKNRYNTSTSIINLQLNDVISKDFQFSGVLENSRKNKIDIKIGADFSINNTSFSIEQDLNRAYTKQQYFGAIDYNFNKRLNVNMQFDYIVFSDDVFVSNQKLPLWNAAISYSFSEGNNSILKLVLIDLLDKDVDIYRNSTTNFFEETTSESLGRYVVLSYTYKLNGRKKEPKKG</sequence>
<dbReference type="InterPro" id="IPR008969">
    <property type="entry name" value="CarboxyPept-like_regulatory"/>
</dbReference>
<dbReference type="Proteomes" id="UP000464657">
    <property type="component" value="Chromosome"/>
</dbReference>
<reference evidence="3 4" key="1">
    <citation type="journal article" date="2013" name="Int. J. Syst. Evol. Microbiol.">
        <title>Kordia antarctica sp. nov., isolated from Antarctic seawater.</title>
        <authorList>
            <person name="Baek K."/>
            <person name="Choi A."/>
            <person name="Kang I."/>
            <person name="Lee K."/>
            <person name="Cho J.C."/>
        </authorList>
    </citation>
    <scope>NUCLEOTIDE SEQUENCE [LARGE SCALE GENOMIC DNA]</scope>
    <source>
        <strain evidence="3 4">IMCC3317</strain>
    </source>
</reference>
<name>A0A7L4ZS74_9FLAO</name>
<feature type="domain" description="Outer membrane protein beta-barrel" evidence="2">
    <location>
        <begin position="447"/>
        <end position="899"/>
    </location>
</feature>
<organism evidence="3 4">
    <name type="scientific">Kordia antarctica</name>
    <dbReference type="NCBI Taxonomy" id="1218801"/>
    <lineage>
        <taxon>Bacteria</taxon>
        <taxon>Pseudomonadati</taxon>
        <taxon>Bacteroidota</taxon>
        <taxon>Flavobacteriia</taxon>
        <taxon>Flavobacteriales</taxon>
        <taxon>Flavobacteriaceae</taxon>
        <taxon>Kordia</taxon>
    </lineage>
</organism>
<evidence type="ECO:0000313" key="4">
    <source>
        <dbReference type="Proteomes" id="UP000464657"/>
    </source>
</evidence>
<gene>
    <name evidence="3" type="ORF">IMCC3317_46650</name>
</gene>
<dbReference type="InterPro" id="IPR041700">
    <property type="entry name" value="OMP_b-brl_3"/>
</dbReference>
<dbReference type="RefSeq" id="WP_160131749.1">
    <property type="nucleotide sequence ID" value="NZ_CP019288.1"/>
</dbReference>
<dbReference type="SUPFAM" id="SSF56935">
    <property type="entry name" value="Porins"/>
    <property type="match status" value="1"/>
</dbReference>
<evidence type="ECO:0000256" key="1">
    <source>
        <dbReference type="SAM" id="SignalP"/>
    </source>
</evidence>
<dbReference type="Pfam" id="PF13715">
    <property type="entry name" value="CarbopepD_reg_2"/>
    <property type="match status" value="1"/>
</dbReference>
<evidence type="ECO:0000313" key="3">
    <source>
        <dbReference type="EMBL" id="QHI39260.1"/>
    </source>
</evidence>
<accession>A0A7L4ZS74</accession>
<dbReference type="EMBL" id="CP019288">
    <property type="protein sequence ID" value="QHI39260.1"/>
    <property type="molecule type" value="Genomic_DNA"/>
</dbReference>
<dbReference type="KEGG" id="kan:IMCC3317_46650"/>
<dbReference type="SUPFAM" id="SSF49464">
    <property type="entry name" value="Carboxypeptidase regulatory domain-like"/>
    <property type="match status" value="1"/>
</dbReference>
<feature type="signal peptide" evidence="1">
    <location>
        <begin position="1"/>
        <end position="24"/>
    </location>
</feature>
<dbReference type="AlphaFoldDB" id="A0A7L4ZS74"/>